<organism evidence="1 2">
    <name type="scientific">Candidatus Epulonipiscium fishelsonii</name>
    <dbReference type="NCBI Taxonomy" id="77094"/>
    <lineage>
        <taxon>Bacteria</taxon>
        <taxon>Bacillati</taxon>
        <taxon>Bacillota</taxon>
        <taxon>Clostridia</taxon>
        <taxon>Lachnospirales</taxon>
        <taxon>Lachnospiraceae</taxon>
        <taxon>Candidatus Epulonipiscium</taxon>
    </lineage>
</organism>
<evidence type="ECO:0000313" key="2">
    <source>
        <dbReference type="Proteomes" id="UP000188605"/>
    </source>
</evidence>
<dbReference type="Proteomes" id="UP000188605">
    <property type="component" value="Unassembled WGS sequence"/>
</dbReference>
<accession>A0ACC8XG14</accession>
<protein>
    <submittedName>
        <fullName evidence="1">Uncharacterized protein</fullName>
    </submittedName>
</protein>
<dbReference type="EMBL" id="LJDB01000016">
    <property type="protein sequence ID" value="ONI42280.1"/>
    <property type="molecule type" value="Genomic_DNA"/>
</dbReference>
<evidence type="ECO:0000313" key="1">
    <source>
        <dbReference type="EMBL" id="ONI42280.1"/>
    </source>
</evidence>
<name>A0ACC8XG14_9FIRM</name>
<keyword evidence="2" id="KW-1185">Reference proteome</keyword>
<gene>
    <name evidence="1" type="ORF">AN396_01980</name>
</gene>
<comment type="caution">
    <text evidence="1">The sequence shown here is derived from an EMBL/GenBank/DDBJ whole genome shotgun (WGS) entry which is preliminary data.</text>
</comment>
<sequence length="376" mass="40869">MIILIATFGIVMVYSASHYHATVTFDNPFHFALRQAIFACAGIGIMLFIGHKFDYRIFSNMKIAGIIYGTSLLLVLSLPILGHESKGATRWIMLPGGITIQPSEFAKIGVILMLSAYIVKYRRKLNEWLYLGIGGLIIALPAAAVLVENLSSAIVIGAVGFIILFISTPKVWYYVVVLIIAFSSVFYALHLAETSDSNGPEFAGIKGVIFQQYRLDRFRVWQDPWLDPKDKGYQAIQSLYAIGSGGLFGQGLGRGIQKQGFLPEPHNDIIFSVICEELGLFGAACVILAYSVLIIRGLAVAVRADELFGSLVATGIVGMIAVQVLINIAVNTNTFPTTGMQLPLISYGGTALIILLSSLGLLVNISRTSHIQKPPR</sequence>
<proteinExistence type="predicted"/>
<reference evidence="1" key="1">
    <citation type="submission" date="2016-08" db="EMBL/GenBank/DDBJ databases">
        <authorList>
            <person name="Ngugi D.K."/>
            <person name="Miyake S."/>
            <person name="Stingl U."/>
        </authorList>
    </citation>
    <scope>NUCLEOTIDE SEQUENCE</scope>
    <source>
        <strain evidence="1">SCG-B11WGA-EpuloA1</strain>
    </source>
</reference>